<dbReference type="InterPro" id="IPR019606">
    <property type="entry name" value="GerMN"/>
</dbReference>
<dbReference type="PROSITE" id="PS51257">
    <property type="entry name" value="PROKAR_LIPOPROTEIN"/>
    <property type="match status" value="1"/>
</dbReference>
<keyword evidence="6" id="KW-1185">Reference proteome</keyword>
<proteinExistence type="predicted"/>
<feature type="domain" description="Lipoprotein LpqB N-terminal" evidence="4">
    <location>
        <begin position="42"/>
        <end position="164"/>
    </location>
</feature>
<dbReference type="Pfam" id="PF25976">
    <property type="entry name" value="LpqB_N"/>
    <property type="match status" value="1"/>
</dbReference>
<organism evidence="5 6">
    <name type="scientific">Actinokineospora auranticolor</name>
    <dbReference type="NCBI Taxonomy" id="155976"/>
    <lineage>
        <taxon>Bacteria</taxon>
        <taxon>Bacillati</taxon>
        <taxon>Actinomycetota</taxon>
        <taxon>Actinomycetes</taxon>
        <taxon>Pseudonocardiales</taxon>
        <taxon>Pseudonocardiaceae</taxon>
        <taxon>Actinokineospora</taxon>
    </lineage>
</organism>
<evidence type="ECO:0000313" key="6">
    <source>
        <dbReference type="Proteomes" id="UP000239203"/>
    </source>
</evidence>
<feature type="domain" description="GerMN" evidence="2">
    <location>
        <begin position="174"/>
        <end position="281"/>
    </location>
</feature>
<gene>
    <name evidence="5" type="ORF">CLV40_103443</name>
</gene>
<evidence type="ECO:0000256" key="1">
    <source>
        <dbReference type="SAM" id="SignalP"/>
    </source>
</evidence>
<sequence length="572" mass="61840">MKRCLVLLLALLSLASCANIPDRTPPRVVLDATAQRPRQIGKPPPGLDPYTLVQQFVRNAGYTDVASTYLTEEAAQHWGNTVTPTIIEDEFKTIPQSVQENGSGGNRTVVVFTGTQVGTLSGDKSFSPGVQPLEYSVTLTRDQDNQWRISDPPPARLITESDFESSYRRVSLEFFDPDLRVLVPDLRYVEIEPRQNIYGQVVALLLAGPSDSLKGAVRSQLDGLALSTNVVQEPDGAILVNLAKVENKQLEDRQRIAAQLVYSLREVTTSPLRLRSQGAPLVPDKADWTVGDVGSYDALTTLKSDLLGMVVVNGKLLSLRDGNPAEGPAGDGAYDIISAAQSLDGGQLAVVARTPTGPRLRVGKANGELPEVDLARATTLTRPTWRFAGSNEAVPTEVWTVQDGNLVVRVGRTSEGKWEDYPVEASELTRNGPITQLRLSRDGARVAAVVNGSVVIASVVRANEAVTLSAPRTLQGGVVKDVVSIDWLDRLTVIVATGQSVRPVVSIPIDGLRYNPYNNTNLSPPVTAITAAPSRAVLVTDRLQMWSTQQPGKVWQRHQFGQPPGSVPFYPG</sequence>
<evidence type="ECO:0000259" key="4">
    <source>
        <dbReference type="Pfam" id="PF25976"/>
    </source>
</evidence>
<dbReference type="EMBL" id="PTIX01000003">
    <property type="protein sequence ID" value="PPK69833.1"/>
    <property type="molecule type" value="Genomic_DNA"/>
</dbReference>
<comment type="caution">
    <text evidence="5">The sequence shown here is derived from an EMBL/GenBank/DDBJ whole genome shotgun (WGS) entry which is preliminary data.</text>
</comment>
<feature type="domain" description="Lipoprotein LpqB C-terminal" evidence="3">
    <location>
        <begin position="315"/>
        <end position="571"/>
    </location>
</feature>
<dbReference type="InterPro" id="IPR018910">
    <property type="entry name" value="LpqB_C"/>
</dbReference>
<dbReference type="RefSeq" id="WP_104478223.1">
    <property type="nucleotide sequence ID" value="NZ_CP154825.1"/>
</dbReference>
<evidence type="ECO:0000259" key="3">
    <source>
        <dbReference type="Pfam" id="PF10647"/>
    </source>
</evidence>
<dbReference type="OrthoDB" id="3226781at2"/>
<protein>
    <submittedName>
        <fullName evidence="5">Sporulation and spore germination protein</fullName>
    </submittedName>
</protein>
<feature type="chain" id="PRO_5039583007" evidence="1">
    <location>
        <begin position="19"/>
        <end position="572"/>
    </location>
</feature>
<evidence type="ECO:0000259" key="2">
    <source>
        <dbReference type="Pfam" id="PF10646"/>
    </source>
</evidence>
<evidence type="ECO:0000313" key="5">
    <source>
        <dbReference type="EMBL" id="PPK69833.1"/>
    </source>
</evidence>
<keyword evidence="1" id="KW-0732">Signal</keyword>
<feature type="signal peptide" evidence="1">
    <location>
        <begin position="1"/>
        <end position="18"/>
    </location>
</feature>
<dbReference type="InterPro" id="IPR059026">
    <property type="entry name" value="LpqB_N"/>
</dbReference>
<dbReference type="Pfam" id="PF10647">
    <property type="entry name" value="Gmad1"/>
    <property type="match status" value="1"/>
</dbReference>
<dbReference type="Proteomes" id="UP000239203">
    <property type="component" value="Unassembled WGS sequence"/>
</dbReference>
<name>A0A2S6GXA0_9PSEU</name>
<accession>A0A2S6GXA0</accession>
<dbReference type="Pfam" id="PF10646">
    <property type="entry name" value="Germane"/>
    <property type="match status" value="1"/>
</dbReference>
<reference evidence="5 6" key="1">
    <citation type="submission" date="2018-02" db="EMBL/GenBank/DDBJ databases">
        <title>Genomic Encyclopedia of Archaeal and Bacterial Type Strains, Phase II (KMG-II): from individual species to whole genera.</title>
        <authorList>
            <person name="Goeker M."/>
        </authorList>
    </citation>
    <scope>NUCLEOTIDE SEQUENCE [LARGE SCALE GENOMIC DNA]</scope>
    <source>
        <strain evidence="5 6">YU 961-1</strain>
    </source>
</reference>
<dbReference type="AlphaFoldDB" id="A0A2S6GXA0"/>